<organism evidence="2">
    <name type="scientific">Ixodes ricinus</name>
    <name type="common">Common tick</name>
    <name type="synonym">Acarus ricinus</name>
    <dbReference type="NCBI Taxonomy" id="34613"/>
    <lineage>
        <taxon>Eukaryota</taxon>
        <taxon>Metazoa</taxon>
        <taxon>Ecdysozoa</taxon>
        <taxon>Arthropoda</taxon>
        <taxon>Chelicerata</taxon>
        <taxon>Arachnida</taxon>
        <taxon>Acari</taxon>
        <taxon>Parasitiformes</taxon>
        <taxon>Ixodida</taxon>
        <taxon>Ixodoidea</taxon>
        <taxon>Ixodidae</taxon>
        <taxon>Ixodinae</taxon>
        <taxon>Ixodes</taxon>
    </lineage>
</organism>
<evidence type="ECO:0000313" key="2">
    <source>
        <dbReference type="EMBL" id="MXU87472.1"/>
    </source>
</evidence>
<evidence type="ECO:0000256" key="1">
    <source>
        <dbReference type="SAM" id="SignalP"/>
    </source>
</evidence>
<protein>
    <submittedName>
        <fullName evidence="2">Putative secreted protein</fullName>
    </submittedName>
</protein>
<reference evidence="2" key="1">
    <citation type="submission" date="2019-12" db="EMBL/GenBank/DDBJ databases">
        <title>An insight into the sialome of adult female Ixodes ricinus ticks feeding for 6 days.</title>
        <authorList>
            <person name="Perner J."/>
            <person name="Ribeiro J.M.C."/>
        </authorList>
    </citation>
    <scope>NUCLEOTIDE SEQUENCE</scope>
    <source>
        <strain evidence="2">Semi-engorged</strain>
        <tissue evidence="2">Salivary glands</tissue>
    </source>
</reference>
<feature type="signal peptide" evidence="1">
    <location>
        <begin position="1"/>
        <end position="17"/>
    </location>
</feature>
<feature type="chain" id="PRO_5025632573" evidence="1">
    <location>
        <begin position="18"/>
        <end position="96"/>
    </location>
</feature>
<name>A0A6B0U4L7_IXORI</name>
<dbReference type="AlphaFoldDB" id="A0A6B0U4L7"/>
<dbReference type="EMBL" id="GIFC01005389">
    <property type="protein sequence ID" value="MXU87472.1"/>
    <property type="molecule type" value="Transcribed_RNA"/>
</dbReference>
<keyword evidence="1" id="KW-0732">Signal</keyword>
<sequence>MTLLYFFFFACSGLFLAFCSERIPDMGTTWRGVRLNEKGVLAVLVFRPGGRVLELAPPQEGVSKFSCCVMLGSTGGSLEASDLRTHFIGSSGWFNL</sequence>
<accession>A0A6B0U4L7</accession>
<proteinExistence type="predicted"/>